<comment type="caution">
    <text evidence="3">The sequence shown here is derived from an EMBL/GenBank/DDBJ whole genome shotgun (WGS) entry which is preliminary data.</text>
</comment>
<evidence type="ECO:0000256" key="1">
    <source>
        <dbReference type="SAM" id="MobiDB-lite"/>
    </source>
</evidence>
<feature type="transmembrane region" description="Helical" evidence="2">
    <location>
        <begin position="560"/>
        <end position="584"/>
    </location>
</feature>
<keyword evidence="2" id="KW-0472">Membrane</keyword>
<name>A0A086KHT4_TOXGO</name>
<feature type="transmembrane region" description="Helical" evidence="2">
    <location>
        <begin position="596"/>
        <end position="612"/>
    </location>
</feature>
<accession>A0A086KHT4</accession>
<dbReference type="AlphaFoldDB" id="A0A086KHT4"/>
<dbReference type="VEuPathDB" id="ToxoDB:TGDOM2_269260"/>
<sequence>MPVTSLPSRKMSSRRRHGDSDDEDFSTSVQQRRPTPVREEEEETELTSSVEDDDSDDGVNDPASRTDLYPSVSRQFPRDTGSPVMSHHGGSLQLWRLSSGSSGTSQTPESIGQNPRVWSGPHSAATKGVSTRYTTVFAGSRQADGGETPRRGESPTEDALQLRGTKVPLPAPSSDSNGSGEWRSARGAHTLRGFAGEVSPRRMQRARSPDLDAVSARGHLESLASSSRVDDWRQGSAATHQAPLTGFSRQAIRSQWWSRANEGEPQVLRHVFEELCSDEYEKDDSKPLACCGFCPLIVTRKGWKSLFSVFWQDYNFDLLMRDYILEFPQRQNHESTRAPSYDVGPPSNTMFSAGRAASQHRGQLRHVGTMAEQYAGRVAQFSKDPESGIKHKTAARRLTTGYPFVTFRYRALNHAYDYLLGQVVPVKVIWATALTIVGQVLLSVFQLLVARDRAGLFADVVIRAGVCLGLLTVLFVFPLFARFRCRAEVIVTSLASCFFVFCCIFETWQMIGGRTGLSEPLSQQERNARVGCVDLNYEGNNFFEVLVVVVLTATSVRTSLLFYMHMAAILNVVFPCVIKCAIISGGLARLSTATEGYFNLCTILVAMYMGYYKEVSHRLAFYSWYCAKYRICPAGGTRKLSNMATMSR</sequence>
<dbReference type="Proteomes" id="UP000028837">
    <property type="component" value="Unassembled WGS sequence"/>
</dbReference>
<proteinExistence type="predicted"/>
<feature type="compositionally biased region" description="Polar residues" evidence="1">
    <location>
        <begin position="96"/>
        <end position="113"/>
    </location>
</feature>
<dbReference type="OrthoDB" id="333649at2759"/>
<dbReference type="EMBL" id="AHZU02000467">
    <property type="protein sequence ID" value="KFG43952.1"/>
    <property type="molecule type" value="Genomic_DNA"/>
</dbReference>
<protein>
    <submittedName>
        <fullName evidence="3">Putative transmembrane protein</fullName>
    </submittedName>
</protein>
<gene>
    <name evidence="3" type="ORF">TGDOM2_269260</name>
</gene>
<feature type="transmembrane region" description="Helical" evidence="2">
    <location>
        <begin position="460"/>
        <end position="483"/>
    </location>
</feature>
<feature type="compositionally biased region" description="Acidic residues" evidence="1">
    <location>
        <begin position="39"/>
        <end position="59"/>
    </location>
</feature>
<evidence type="ECO:0000313" key="4">
    <source>
        <dbReference type="Proteomes" id="UP000028837"/>
    </source>
</evidence>
<keyword evidence="2 3" id="KW-0812">Transmembrane</keyword>
<organism evidence="3 4">
    <name type="scientific">Toxoplasma gondii GAB2-2007-GAL-DOM2</name>
    <dbReference type="NCBI Taxonomy" id="1130820"/>
    <lineage>
        <taxon>Eukaryota</taxon>
        <taxon>Sar</taxon>
        <taxon>Alveolata</taxon>
        <taxon>Apicomplexa</taxon>
        <taxon>Conoidasida</taxon>
        <taxon>Coccidia</taxon>
        <taxon>Eucoccidiorida</taxon>
        <taxon>Eimeriorina</taxon>
        <taxon>Sarcocystidae</taxon>
        <taxon>Toxoplasma</taxon>
    </lineage>
</organism>
<keyword evidence="2" id="KW-1133">Transmembrane helix</keyword>
<evidence type="ECO:0000313" key="3">
    <source>
        <dbReference type="EMBL" id="KFG43952.1"/>
    </source>
</evidence>
<reference evidence="3 4" key="1">
    <citation type="submission" date="2014-02" db="EMBL/GenBank/DDBJ databases">
        <authorList>
            <person name="Sibley D."/>
            <person name="Venepally P."/>
            <person name="Karamycheva S."/>
            <person name="Hadjithomas M."/>
            <person name="Khan A."/>
            <person name="Brunk B."/>
            <person name="Roos D."/>
            <person name="Caler E."/>
            <person name="Lorenzi H."/>
        </authorList>
    </citation>
    <scope>NUCLEOTIDE SEQUENCE [LARGE SCALE GENOMIC DNA]</scope>
    <source>
        <strain evidence="3 4">GAB2-2007-GAL-DOM2</strain>
    </source>
</reference>
<feature type="region of interest" description="Disordered" evidence="1">
    <location>
        <begin position="1"/>
        <end position="212"/>
    </location>
</feature>
<feature type="transmembrane region" description="Helical" evidence="2">
    <location>
        <begin position="489"/>
        <end position="508"/>
    </location>
</feature>
<evidence type="ECO:0000256" key="2">
    <source>
        <dbReference type="SAM" id="Phobius"/>
    </source>
</evidence>
<feature type="transmembrane region" description="Helical" evidence="2">
    <location>
        <begin position="428"/>
        <end position="448"/>
    </location>
</feature>